<organism evidence="1 2">
    <name type="scientific">Paenibacillus lactis</name>
    <dbReference type="NCBI Taxonomy" id="228574"/>
    <lineage>
        <taxon>Bacteria</taxon>
        <taxon>Bacillati</taxon>
        <taxon>Bacillota</taxon>
        <taxon>Bacilli</taxon>
        <taxon>Bacillales</taxon>
        <taxon>Paenibacillaceae</taxon>
        <taxon>Paenibacillus</taxon>
    </lineage>
</organism>
<protein>
    <submittedName>
        <fullName evidence="1">Uncharacterized protein</fullName>
    </submittedName>
</protein>
<proteinExistence type="predicted"/>
<dbReference type="InterPro" id="IPR058705">
    <property type="entry name" value="A_ENA"/>
</dbReference>
<gene>
    <name evidence="1" type="ORF">J2Z18_002375</name>
</gene>
<name>A0ABS4FAJ6_9BACL</name>
<dbReference type="Pfam" id="PF26595">
    <property type="entry name" value="A_ENA"/>
    <property type="match status" value="1"/>
</dbReference>
<comment type="caution">
    <text evidence="1">The sequence shown here is derived from an EMBL/GenBank/DDBJ whole genome shotgun (WGS) entry which is preliminary data.</text>
</comment>
<sequence length="105" mass="12002">MSMPLIPEEKFRPTREQVIIDLLKSIAMEENAIAHLMHAEADKIKAVLGQSGKRVDMSRADLIKLGNQAAKLMDVIVMKEWLLLRKLENVMELGGQWDEDDEDEE</sequence>
<dbReference type="EMBL" id="JAGGKI010000005">
    <property type="protein sequence ID" value="MBP1893273.1"/>
    <property type="molecule type" value="Genomic_DNA"/>
</dbReference>
<reference evidence="1 2" key="1">
    <citation type="submission" date="2021-03" db="EMBL/GenBank/DDBJ databases">
        <title>Genomic Encyclopedia of Type Strains, Phase IV (KMG-IV): sequencing the most valuable type-strain genomes for metagenomic binning, comparative biology and taxonomic classification.</title>
        <authorList>
            <person name="Goeker M."/>
        </authorList>
    </citation>
    <scope>NUCLEOTIDE SEQUENCE [LARGE SCALE GENOMIC DNA]</scope>
    <source>
        <strain evidence="1 2">DSM 15596</strain>
    </source>
</reference>
<keyword evidence="2" id="KW-1185">Reference proteome</keyword>
<dbReference type="Proteomes" id="UP000706926">
    <property type="component" value="Unassembled WGS sequence"/>
</dbReference>
<evidence type="ECO:0000313" key="2">
    <source>
        <dbReference type="Proteomes" id="UP000706926"/>
    </source>
</evidence>
<accession>A0ABS4FAJ6</accession>
<evidence type="ECO:0000313" key="1">
    <source>
        <dbReference type="EMBL" id="MBP1893273.1"/>
    </source>
</evidence>